<evidence type="ECO:0000259" key="1">
    <source>
        <dbReference type="PROSITE" id="PS51277"/>
    </source>
</evidence>
<dbReference type="PANTHER" id="PTHR31236:SF45">
    <property type="entry name" value="BURP DOMAIN-CONTAINING PROTEIN"/>
    <property type="match status" value="1"/>
</dbReference>
<accession>A0AA38KNR3</accession>
<organism evidence="2 3">
    <name type="scientific">Taxus chinensis</name>
    <name type="common">Chinese yew</name>
    <name type="synonym">Taxus wallichiana var. chinensis</name>
    <dbReference type="NCBI Taxonomy" id="29808"/>
    <lineage>
        <taxon>Eukaryota</taxon>
        <taxon>Viridiplantae</taxon>
        <taxon>Streptophyta</taxon>
        <taxon>Embryophyta</taxon>
        <taxon>Tracheophyta</taxon>
        <taxon>Spermatophyta</taxon>
        <taxon>Pinopsida</taxon>
        <taxon>Pinidae</taxon>
        <taxon>Conifers II</taxon>
        <taxon>Cupressales</taxon>
        <taxon>Taxaceae</taxon>
        <taxon>Taxus</taxon>
    </lineage>
</organism>
<sequence length="335" mass="37010">MQMTCFQAFSRGDESTMLRWENQLPGLSMPARLVHQMSPLKQDEAVLLANDIAANGLKAISAKNNNFCKRGRLLCDKSDIPNLDPCSVDSFLPYKRKLLDLIKDGFVGSCAQKTTLSDEAKQLHNTFFQLKDIVTVGQKLLFPDFHENGVSEKVSFLPHKVAQNIPFNSQHLSKLLAAFNIPSSGSEVLIKEMANTLKACEAPPSSIETKTCVTSIESMAEFISSVMGGSKVEAARSSLSTKKLSNQVVTVMGSKLLAPSTNKHVACHNMVFPYQVYYCHYVKDTNMYLVTLKEVKSGVVQNVVAECHMDTKPYPPNSLALVELKIKPGESEFCH</sequence>
<dbReference type="InterPro" id="IPR044816">
    <property type="entry name" value="BURP"/>
</dbReference>
<dbReference type="Proteomes" id="UP000824469">
    <property type="component" value="Unassembled WGS sequence"/>
</dbReference>
<dbReference type="InterPro" id="IPR004873">
    <property type="entry name" value="BURP_dom"/>
</dbReference>
<comment type="caution">
    <text evidence="2">The sequence shown here is derived from an EMBL/GenBank/DDBJ whole genome shotgun (WGS) entry which is preliminary data.</text>
</comment>
<dbReference type="SMART" id="SM01045">
    <property type="entry name" value="BURP"/>
    <property type="match status" value="1"/>
</dbReference>
<protein>
    <recommendedName>
        <fullName evidence="1">BURP domain-containing protein</fullName>
    </recommendedName>
</protein>
<dbReference type="Pfam" id="PF03181">
    <property type="entry name" value="BURP"/>
    <property type="match status" value="1"/>
</dbReference>
<evidence type="ECO:0000313" key="2">
    <source>
        <dbReference type="EMBL" id="KAH9307279.1"/>
    </source>
</evidence>
<name>A0AA38KNR3_TAXCH</name>
<dbReference type="OMA" id="PDFHENG"/>
<proteinExistence type="predicted"/>
<feature type="domain" description="BURP" evidence="1">
    <location>
        <begin position="128"/>
        <end position="335"/>
    </location>
</feature>
<dbReference type="AlphaFoldDB" id="A0AA38KNR3"/>
<dbReference type="PROSITE" id="PS51277">
    <property type="entry name" value="BURP"/>
    <property type="match status" value="1"/>
</dbReference>
<dbReference type="PANTHER" id="PTHR31236">
    <property type="entry name" value="BURP DOMAIN PROTEIN USPL1-LIKE"/>
    <property type="match status" value="1"/>
</dbReference>
<reference evidence="2 3" key="1">
    <citation type="journal article" date="2021" name="Nat. Plants">
        <title>The Taxus genome provides insights into paclitaxel biosynthesis.</title>
        <authorList>
            <person name="Xiong X."/>
            <person name="Gou J."/>
            <person name="Liao Q."/>
            <person name="Li Y."/>
            <person name="Zhou Q."/>
            <person name="Bi G."/>
            <person name="Li C."/>
            <person name="Du R."/>
            <person name="Wang X."/>
            <person name="Sun T."/>
            <person name="Guo L."/>
            <person name="Liang H."/>
            <person name="Lu P."/>
            <person name="Wu Y."/>
            <person name="Zhang Z."/>
            <person name="Ro D.K."/>
            <person name="Shang Y."/>
            <person name="Huang S."/>
            <person name="Yan J."/>
        </authorList>
    </citation>
    <scope>NUCLEOTIDE SEQUENCE [LARGE SCALE GENOMIC DNA]</scope>
    <source>
        <strain evidence="2">Ta-2019</strain>
    </source>
</reference>
<dbReference type="EMBL" id="JAHRHJ020000007">
    <property type="protein sequence ID" value="KAH9307279.1"/>
    <property type="molecule type" value="Genomic_DNA"/>
</dbReference>
<evidence type="ECO:0000313" key="3">
    <source>
        <dbReference type="Proteomes" id="UP000824469"/>
    </source>
</evidence>
<gene>
    <name evidence="2" type="ORF">KI387_035190</name>
</gene>
<keyword evidence="3" id="KW-1185">Reference proteome</keyword>